<dbReference type="EMBL" id="JBHSKX010000002">
    <property type="protein sequence ID" value="MFC5368607.1"/>
    <property type="molecule type" value="Genomic_DNA"/>
</dbReference>
<sequence>MFDSLLERIQIPDGYAQDVDSYTDLLLESPDIADRVLLWNESPVVILPCYYPVWPEERAPLFKYSYVSDIPTDLSSIRTVLEQAETYLSPRDETLFIYGIRFGNVQLVSNTPGRFLADIEKLDAYRERLTEDTDVTVPRGVSSRSAAASGLWPTEDGWLYVEGKAFGADYVHWTVGLLRMYDPWDTAPIEAFYESITDRPPGRDSFWPLRAVRATASTLGPPVPFSESLAGRFTDVFGDTSAFRLAPNPLYNRAETVYGSESPLGHSDAGHHLAAPLFELPMLVYRNENTSWIPDAEYSAQSITAVSPPNQNTLFVMATLKRGRAY</sequence>
<comment type="caution">
    <text evidence="1">The sequence shown here is derived from an EMBL/GenBank/DDBJ whole genome shotgun (WGS) entry which is preliminary data.</text>
</comment>
<evidence type="ECO:0000313" key="2">
    <source>
        <dbReference type="Proteomes" id="UP001596201"/>
    </source>
</evidence>
<dbReference type="RefSeq" id="WP_227230879.1">
    <property type="nucleotide sequence ID" value="NZ_JAJCVJ010000002.1"/>
</dbReference>
<accession>A0ABD5RFT7</accession>
<reference evidence="1 2" key="1">
    <citation type="journal article" date="2019" name="Int. J. Syst. Evol. Microbiol.">
        <title>The Global Catalogue of Microorganisms (GCM) 10K type strain sequencing project: providing services to taxonomists for standard genome sequencing and annotation.</title>
        <authorList>
            <consortium name="The Broad Institute Genomics Platform"/>
            <consortium name="The Broad Institute Genome Sequencing Center for Infectious Disease"/>
            <person name="Wu L."/>
            <person name="Ma J."/>
        </authorList>
    </citation>
    <scope>NUCLEOTIDE SEQUENCE [LARGE SCALE GENOMIC DNA]</scope>
    <source>
        <strain evidence="1 2">CGMCC 1.12237</strain>
    </source>
</reference>
<evidence type="ECO:0008006" key="3">
    <source>
        <dbReference type="Google" id="ProtNLM"/>
    </source>
</evidence>
<dbReference type="AlphaFoldDB" id="A0ABD5RFT7"/>
<organism evidence="1 2">
    <name type="scientific">Salinirubrum litoreum</name>
    <dbReference type="NCBI Taxonomy" id="1126234"/>
    <lineage>
        <taxon>Archaea</taxon>
        <taxon>Methanobacteriati</taxon>
        <taxon>Methanobacteriota</taxon>
        <taxon>Stenosarchaea group</taxon>
        <taxon>Halobacteria</taxon>
        <taxon>Halobacteriales</taxon>
        <taxon>Haloferacaceae</taxon>
        <taxon>Salinirubrum</taxon>
    </lineage>
</organism>
<name>A0ABD5RFT7_9EURY</name>
<dbReference type="Proteomes" id="UP001596201">
    <property type="component" value="Unassembled WGS sequence"/>
</dbReference>
<evidence type="ECO:0000313" key="1">
    <source>
        <dbReference type="EMBL" id="MFC5368607.1"/>
    </source>
</evidence>
<proteinExistence type="predicted"/>
<gene>
    <name evidence="1" type="ORF">ACFPJ5_16910</name>
</gene>
<protein>
    <recommendedName>
        <fullName evidence="3">Beta protein</fullName>
    </recommendedName>
</protein>
<keyword evidence="2" id="KW-1185">Reference proteome</keyword>